<keyword evidence="1" id="KW-0675">Receptor</keyword>
<protein>
    <submittedName>
        <fullName evidence="1">Proline-rich receptor-like protein kinase PERK8</fullName>
    </submittedName>
</protein>
<dbReference type="EMBL" id="JANAVB010000194">
    <property type="protein sequence ID" value="KAJ6854190.1"/>
    <property type="molecule type" value="Genomic_DNA"/>
</dbReference>
<dbReference type="EMBL" id="JANAVB010012200">
    <property type="protein sequence ID" value="KAJ6836208.1"/>
    <property type="molecule type" value="Genomic_DNA"/>
</dbReference>
<proteinExistence type="predicted"/>
<organism evidence="1 3">
    <name type="scientific">Iris pallida</name>
    <name type="common">Sweet iris</name>
    <dbReference type="NCBI Taxonomy" id="29817"/>
    <lineage>
        <taxon>Eukaryota</taxon>
        <taxon>Viridiplantae</taxon>
        <taxon>Streptophyta</taxon>
        <taxon>Embryophyta</taxon>
        <taxon>Tracheophyta</taxon>
        <taxon>Spermatophyta</taxon>
        <taxon>Magnoliopsida</taxon>
        <taxon>Liliopsida</taxon>
        <taxon>Asparagales</taxon>
        <taxon>Iridaceae</taxon>
        <taxon>Iridoideae</taxon>
        <taxon>Irideae</taxon>
        <taxon>Iris</taxon>
    </lineage>
</organism>
<keyword evidence="1" id="KW-0418">Kinase</keyword>
<reference evidence="1" key="2">
    <citation type="submission" date="2023-04" db="EMBL/GenBank/DDBJ databases">
        <authorList>
            <person name="Bruccoleri R.E."/>
            <person name="Oakeley E.J."/>
            <person name="Faust A.-M."/>
            <person name="Dessus-Babus S."/>
            <person name="Altorfer M."/>
            <person name="Burckhardt D."/>
            <person name="Oertli M."/>
            <person name="Naumann U."/>
            <person name="Petersen F."/>
            <person name="Wong J."/>
        </authorList>
    </citation>
    <scope>NUCLEOTIDE SEQUENCE</scope>
    <source>
        <strain evidence="1">GSM-AAB239-AS_SAM_17_03QT</strain>
        <tissue evidence="1">Leaf</tissue>
    </source>
</reference>
<evidence type="ECO:0000313" key="2">
    <source>
        <dbReference type="EMBL" id="KAJ6854190.1"/>
    </source>
</evidence>
<keyword evidence="3" id="KW-1185">Reference proteome</keyword>
<evidence type="ECO:0000313" key="3">
    <source>
        <dbReference type="Proteomes" id="UP001140949"/>
    </source>
</evidence>
<reference evidence="1" key="1">
    <citation type="journal article" date="2023" name="GigaByte">
        <title>Genome assembly of the bearded iris, Iris pallida Lam.</title>
        <authorList>
            <person name="Bruccoleri R.E."/>
            <person name="Oakeley E.J."/>
            <person name="Faust A.M.E."/>
            <person name="Altorfer M."/>
            <person name="Dessus-Babus S."/>
            <person name="Burckhardt D."/>
            <person name="Oertli M."/>
            <person name="Naumann U."/>
            <person name="Petersen F."/>
            <person name="Wong J."/>
        </authorList>
    </citation>
    <scope>NUCLEOTIDE SEQUENCE</scope>
    <source>
        <strain evidence="1">GSM-AAB239-AS_SAM_17_03QT</strain>
    </source>
</reference>
<keyword evidence="1" id="KW-0808">Transferase</keyword>
<evidence type="ECO:0000313" key="1">
    <source>
        <dbReference type="EMBL" id="KAJ6836208.1"/>
    </source>
</evidence>
<comment type="caution">
    <text evidence="1">The sequence shown here is derived from an EMBL/GenBank/DDBJ whole genome shotgun (WGS) entry which is preliminary data.</text>
</comment>
<dbReference type="Proteomes" id="UP001140949">
    <property type="component" value="Unassembled WGS sequence"/>
</dbReference>
<dbReference type="AlphaFoldDB" id="A0AAX6H6D1"/>
<accession>A0AAX6H6D1</accession>
<sequence>MKEIGCSSRQLGGARLQRGRQRSWEVRREGSVWPSAEVRGLGR</sequence>
<gene>
    <name evidence="2" type="ORF">M6B38_101795</name>
    <name evidence="1" type="ORF">M6B38_326925</name>
</gene>
<name>A0AAX6H6D1_IRIPA</name>
<dbReference type="GO" id="GO:0016301">
    <property type="term" value="F:kinase activity"/>
    <property type="evidence" value="ECO:0007669"/>
    <property type="project" value="UniProtKB-KW"/>
</dbReference>